<reference evidence="1 2" key="1">
    <citation type="submission" date="2011-09" db="EMBL/GenBank/DDBJ databases">
        <authorList>
            <person name="McClelland M."/>
            <person name="Clifton S."/>
            <person name="Porwollik S."/>
            <person name="Cheng P."/>
            <person name="Wollam A."/>
            <person name="Wang C."/>
            <person name="Pepin K."/>
            <person name="Bhonagiri V."/>
            <person name="Fulton R."/>
            <person name="Fulton L.F."/>
            <person name="Delehaunty K."/>
            <person name="Fronick C."/>
            <person name="O'Laughlin M."/>
            <person name="Godfrey J."/>
            <person name="Waligorski J."/>
            <person name="Appelbaum E."/>
            <person name="Farmer C."/>
            <person name="Strong C."/>
            <person name="Tomlinson C."/>
            <person name="Hou S."/>
            <person name="Minx P."/>
            <person name="Warren W."/>
            <person name="Wilson R.K."/>
        </authorList>
    </citation>
    <scope>NUCLEOTIDE SEQUENCE [LARGE SCALE GENOMIC DNA]</scope>
    <source>
        <strain evidence="2">SARB 27</strain>
    </source>
</reference>
<dbReference type="Proteomes" id="UP000004564">
    <property type="component" value="Chromosome"/>
</dbReference>
<dbReference type="AlphaFoldDB" id="A0A6C8G9G1"/>
<name>A0A6C8G9G1_SALIN</name>
<evidence type="ECO:0000313" key="2">
    <source>
        <dbReference type="Proteomes" id="UP000004564"/>
    </source>
</evidence>
<protein>
    <recommendedName>
        <fullName evidence="3">DUF2971 domain-containing protein</fullName>
    </recommendedName>
</protein>
<dbReference type="InterPro" id="IPR021352">
    <property type="entry name" value="DUF2971"/>
</dbReference>
<proteinExistence type="predicted"/>
<dbReference type="EMBL" id="AFYI01000002">
    <property type="protein sequence ID" value="EHB42665.1"/>
    <property type="molecule type" value="Genomic_DNA"/>
</dbReference>
<evidence type="ECO:0000313" key="1">
    <source>
        <dbReference type="EMBL" id="EHB42665.1"/>
    </source>
</evidence>
<dbReference type="Pfam" id="PF11185">
    <property type="entry name" value="DUF2971"/>
    <property type="match status" value="1"/>
</dbReference>
<organism evidence="1 2">
    <name type="scientific">Salmonella enterica subsp. enterica serovar Infantis str. SARB27</name>
    <dbReference type="NCBI Taxonomy" id="596155"/>
    <lineage>
        <taxon>Bacteria</taxon>
        <taxon>Pseudomonadati</taxon>
        <taxon>Pseudomonadota</taxon>
        <taxon>Gammaproteobacteria</taxon>
        <taxon>Enterobacterales</taxon>
        <taxon>Enterobacteriaceae</taxon>
        <taxon>Salmonella</taxon>
    </lineage>
</organism>
<comment type="caution">
    <text evidence="1">The sequence shown here is derived from an EMBL/GenBank/DDBJ whole genome shotgun (WGS) entry which is preliminary data.</text>
</comment>
<gene>
    <name evidence="1" type="ORF">SEENIN0B_02550</name>
</gene>
<sequence>MGLNYTWELIDIKGNEMKVYKYRGGNKSILKRDLRSLYNNEIYSAPFNLLNDIFEARFTINENHFALSQMRSVIKEQDLKKINASTLKVLREYADNVNEFGIYSLSKTFEDELLWAYYADSHRGFCLEYELDELMEYRMRDELVIPVDYQEKMPCITDIDLLDFFESKKMAGNLNRKMIGTKSLRWKHEDEVRIVTGQSGLYKYKPSSLKSIYFGCRCDSRFIKLVMKVLCGRGLKYYKMSMKADTYKLERNRSEDCYKGRSYNNKVLATVENGVPYIFEGNEKYVKYINVAIDIVRRLPDCKNIFNADLSVNKGTPSNPVVYVQYESIDGRIQSEYYTLNVLDYYFRKQSKSE</sequence>
<accession>A0A6C8G9G1</accession>
<evidence type="ECO:0008006" key="3">
    <source>
        <dbReference type="Google" id="ProtNLM"/>
    </source>
</evidence>